<dbReference type="Gene3D" id="1.25.40.10">
    <property type="entry name" value="Tetratricopeptide repeat domain"/>
    <property type="match status" value="1"/>
</dbReference>
<dbReference type="RefSeq" id="WP_111295394.1">
    <property type="nucleotide sequence ID" value="NZ_QEPM01000002.1"/>
</dbReference>
<keyword evidence="1" id="KW-0802">TPR repeat</keyword>
<dbReference type="SMART" id="SM00028">
    <property type="entry name" value="TPR"/>
    <property type="match status" value="3"/>
</dbReference>
<name>A0A8B2U543_9PAST</name>
<dbReference type="NCBIfam" id="TIGR02521">
    <property type="entry name" value="type_IV_pilW"/>
    <property type="match status" value="1"/>
</dbReference>
<dbReference type="EMBL" id="QEPM01000002">
    <property type="protein sequence ID" value="RDE71791.1"/>
    <property type="molecule type" value="Genomic_DNA"/>
</dbReference>
<sequence length="183" mass="20973">MVHFPFFTRIMPFIFPFLFSACVSQQVSPDFDKQQAAKARVELALGYLQQGDHNQAKANLDRAISYAPDYYLVHAARAYFYQQLGDVIQAEQAYLTAIKLDKKQGDVFNNFGTFLCLQGKYSAAYEQFHKALKAPNYYRQTDTYENLALCALSAKDLTAYQENLLILEKMEPERAKKLALRAK</sequence>
<dbReference type="SUPFAM" id="SSF48452">
    <property type="entry name" value="TPR-like"/>
    <property type="match status" value="1"/>
</dbReference>
<accession>A0A8B2U543</accession>
<organism evidence="2 3">
    <name type="scientific">Aggregatibacter segnis</name>
    <dbReference type="NCBI Taxonomy" id="739"/>
    <lineage>
        <taxon>Bacteria</taxon>
        <taxon>Pseudomonadati</taxon>
        <taxon>Pseudomonadota</taxon>
        <taxon>Gammaproteobacteria</taxon>
        <taxon>Pasteurellales</taxon>
        <taxon>Pasteurellaceae</taxon>
        <taxon>Aggregatibacter</taxon>
    </lineage>
</organism>
<dbReference type="AlphaFoldDB" id="A0A8B2U543"/>
<dbReference type="InterPro" id="IPR013360">
    <property type="entry name" value="Pilus_4_PilW"/>
</dbReference>
<dbReference type="PROSITE" id="PS50005">
    <property type="entry name" value="TPR"/>
    <property type="match status" value="1"/>
</dbReference>
<proteinExistence type="predicted"/>
<evidence type="ECO:0000313" key="3">
    <source>
        <dbReference type="Proteomes" id="UP000253998"/>
    </source>
</evidence>
<gene>
    <name evidence="2" type="ORF">DPV83_04360</name>
</gene>
<dbReference type="Proteomes" id="UP000253998">
    <property type="component" value="Unassembled WGS sequence"/>
</dbReference>
<evidence type="ECO:0000313" key="2">
    <source>
        <dbReference type="EMBL" id="RDE71791.1"/>
    </source>
</evidence>
<protein>
    <submittedName>
        <fullName evidence="2">Type IV pilus biogenesis/stability protein PilW</fullName>
    </submittedName>
</protein>
<feature type="repeat" description="TPR" evidence="1">
    <location>
        <begin position="37"/>
        <end position="70"/>
    </location>
</feature>
<dbReference type="Pfam" id="PF14559">
    <property type="entry name" value="TPR_19"/>
    <property type="match status" value="1"/>
</dbReference>
<reference evidence="2 3" key="1">
    <citation type="submission" date="2018-05" db="EMBL/GenBank/DDBJ databases">
        <title>Draft Genome Sequences for a Diverse set of 7 Haemophilus Species.</title>
        <authorList>
            <person name="Nichols M."/>
            <person name="Topaz N."/>
            <person name="Wang X."/>
            <person name="Wang X."/>
            <person name="Boxrud D."/>
        </authorList>
    </citation>
    <scope>NUCLEOTIDE SEQUENCE [LARGE SCALE GENOMIC DNA]</scope>
    <source>
        <strain evidence="2 3">C2001002503</strain>
    </source>
</reference>
<dbReference type="InterPro" id="IPR019734">
    <property type="entry name" value="TPR_rpt"/>
</dbReference>
<evidence type="ECO:0000256" key="1">
    <source>
        <dbReference type="PROSITE-ProRule" id="PRU00339"/>
    </source>
</evidence>
<dbReference type="InterPro" id="IPR011990">
    <property type="entry name" value="TPR-like_helical_dom_sf"/>
</dbReference>
<comment type="caution">
    <text evidence="2">The sequence shown here is derived from an EMBL/GenBank/DDBJ whole genome shotgun (WGS) entry which is preliminary data.</text>
</comment>